<dbReference type="GO" id="GO:0140359">
    <property type="term" value="F:ABC-type transporter activity"/>
    <property type="evidence" value="ECO:0007669"/>
    <property type="project" value="InterPro"/>
</dbReference>
<keyword evidence="3" id="KW-1185">Reference proteome</keyword>
<feature type="transmembrane region" description="Helical" evidence="1">
    <location>
        <begin position="105"/>
        <end position="128"/>
    </location>
</feature>
<feature type="transmembrane region" description="Helical" evidence="1">
    <location>
        <begin position="140"/>
        <end position="162"/>
    </location>
</feature>
<feature type="transmembrane region" description="Helical" evidence="1">
    <location>
        <begin position="174"/>
        <end position="198"/>
    </location>
</feature>
<dbReference type="PANTHER" id="PTHR43471">
    <property type="entry name" value="ABC TRANSPORTER PERMEASE"/>
    <property type="match status" value="1"/>
</dbReference>
<sequence length="275" mass="27475">MTAMFSVAATELRLAARNRWILLATLVLALFSLALAFLGAGPSGVLKADPLLPTAAALATLTVYLVPLIALLLTYDTVAGEVERGTLALVLATPVRRGELLVAKAAAHVVVVAVAVVVGFGVAAAAMVAVHGATPAGLAAWGRLVGTAILLGAVFVGAGTAISATARQTGTAAALAIGVWLVVVVLYDLALLGGLIAAGDGVFARSVFPWLVLANPGDAFRLYNLAGLGGDVPVAGLDGLAATMPFPPAAALATLALWGAAALGLAFDAFRRITP</sequence>
<reference evidence="2 3" key="1">
    <citation type="submission" date="2019-03" db="EMBL/GenBank/DDBJ databases">
        <title>Genomic Encyclopedia of Type Strains, Phase IV (KMG-IV): sequencing the most valuable type-strain genomes for metagenomic binning, comparative biology and taxonomic classification.</title>
        <authorList>
            <person name="Goeker M."/>
        </authorList>
    </citation>
    <scope>NUCLEOTIDE SEQUENCE [LARGE SCALE GENOMIC DNA]</scope>
    <source>
        <strain evidence="2 3">DSM 102969</strain>
    </source>
</reference>
<keyword evidence="1" id="KW-0472">Membrane</keyword>
<dbReference type="GO" id="GO:0005886">
    <property type="term" value="C:plasma membrane"/>
    <property type="evidence" value="ECO:0007669"/>
    <property type="project" value="UniProtKB-SubCell"/>
</dbReference>
<dbReference type="AlphaFoldDB" id="A0A4R6RGT4"/>
<keyword evidence="1" id="KW-1133">Transmembrane helix</keyword>
<dbReference type="Pfam" id="PF12679">
    <property type="entry name" value="ABC2_membrane_2"/>
    <property type="match status" value="1"/>
</dbReference>
<proteinExistence type="predicted"/>
<protein>
    <submittedName>
        <fullName evidence="2">Cu-processing system permease protein</fullName>
    </submittedName>
</protein>
<keyword evidence="1" id="KW-0812">Transmembrane</keyword>
<dbReference type="PANTHER" id="PTHR43471:SF1">
    <property type="entry name" value="ABC TRANSPORTER PERMEASE PROTEIN NOSY-RELATED"/>
    <property type="match status" value="1"/>
</dbReference>
<feature type="transmembrane region" description="Helical" evidence="1">
    <location>
        <begin position="20"/>
        <end position="40"/>
    </location>
</feature>
<feature type="transmembrane region" description="Helical" evidence="1">
    <location>
        <begin position="52"/>
        <end position="75"/>
    </location>
</feature>
<accession>A0A4R6RGT4</accession>
<dbReference type="EMBL" id="SNXY01000007">
    <property type="protein sequence ID" value="TDP85464.1"/>
    <property type="molecule type" value="Genomic_DNA"/>
</dbReference>
<gene>
    <name evidence="2" type="ORF">EDD54_2317</name>
</gene>
<organism evidence="2 3">
    <name type="scientific">Oharaeibacter diazotrophicus</name>
    <dbReference type="NCBI Taxonomy" id="1920512"/>
    <lineage>
        <taxon>Bacteria</taxon>
        <taxon>Pseudomonadati</taxon>
        <taxon>Pseudomonadota</taxon>
        <taxon>Alphaproteobacteria</taxon>
        <taxon>Hyphomicrobiales</taxon>
        <taxon>Pleomorphomonadaceae</taxon>
        <taxon>Oharaeibacter</taxon>
    </lineage>
</organism>
<evidence type="ECO:0000313" key="2">
    <source>
        <dbReference type="EMBL" id="TDP85464.1"/>
    </source>
</evidence>
<evidence type="ECO:0000313" key="3">
    <source>
        <dbReference type="Proteomes" id="UP000294547"/>
    </source>
</evidence>
<dbReference type="Proteomes" id="UP000294547">
    <property type="component" value="Unassembled WGS sequence"/>
</dbReference>
<name>A0A4R6RGT4_9HYPH</name>
<feature type="transmembrane region" description="Helical" evidence="1">
    <location>
        <begin position="249"/>
        <end position="270"/>
    </location>
</feature>
<evidence type="ECO:0000256" key="1">
    <source>
        <dbReference type="SAM" id="Phobius"/>
    </source>
</evidence>
<comment type="caution">
    <text evidence="2">The sequence shown here is derived from an EMBL/GenBank/DDBJ whole genome shotgun (WGS) entry which is preliminary data.</text>
</comment>